<sequence length="556" mass="62518">MKRLLFLLIFIFSFPLFSDDTADVPAADEGVLSEGPDSAVVIDDTPAGVSETADAALANPETAEAAGPESPAEPDETETSAPDSPTGTILLRPTGASGGYTVYIDGEEAGSDLKVVNVEPGEHLVEIRQKRLRIERVLLTENVTVPAVGSAEFTFTLPDMLGSEETVILDLKRRIERAIDNKESLFDLRDEITSFLEQMPDWMEDKPVLEDYRLKILIELEQRRATTNFIFGDMIDLSFFMEDYDFIDYELHTTPASFDFKWALKYVLILKRLQMLQILMNRDFELYGEQLGENELLLALAGRVTPDFAEKYRTDFQSINNMYLHFIGEKRIPDRRNFQKQLAVRYGSVWESLESIKSSDILPDSRDVLAIKAAYSSMDLSVLWNPDMLKSGERPLKFNLTAGGGALLTAGLFWEPRPWFALNVGVSGTYDFINRSGEDDWLADENPSMTFSIPVELDFFIVNRKLEIFLGITADIFRLQNKPTIHWSNGFARDAEGFQTGSVIAFWTAVGINAGIGLDLGKVDIYLSNYFYITDFSLDSFNIDSIRYSPAIGVRL</sequence>
<dbReference type="Proteomes" id="UP000587760">
    <property type="component" value="Unassembled WGS sequence"/>
</dbReference>
<keyword evidence="4" id="KW-1185">Reference proteome</keyword>
<gene>
    <name evidence="3" type="ORF">HNR50_001162</name>
</gene>
<evidence type="ECO:0008006" key="5">
    <source>
        <dbReference type="Google" id="ProtNLM"/>
    </source>
</evidence>
<keyword evidence="2" id="KW-0732">Signal</keyword>
<protein>
    <recommendedName>
        <fullName evidence="5">PEGA domain-containing protein</fullName>
    </recommendedName>
</protein>
<comment type="caution">
    <text evidence="3">The sequence shown here is derived from an EMBL/GenBank/DDBJ whole genome shotgun (WGS) entry which is preliminary data.</text>
</comment>
<dbReference type="AlphaFoldDB" id="A0A841R379"/>
<evidence type="ECO:0000256" key="1">
    <source>
        <dbReference type="SAM" id="MobiDB-lite"/>
    </source>
</evidence>
<accession>A0A841R379</accession>
<dbReference type="EMBL" id="JACHGJ010000002">
    <property type="protein sequence ID" value="MBB6479504.1"/>
    <property type="molecule type" value="Genomic_DNA"/>
</dbReference>
<evidence type="ECO:0000313" key="3">
    <source>
        <dbReference type="EMBL" id="MBB6479504.1"/>
    </source>
</evidence>
<evidence type="ECO:0000256" key="2">
    <source>
        <dbReference type="SAM" id="SignalP"/>
    </source>
</evidence>
<dbReference type="RefSeq" id="WP_184744792.1">
    <property type="nucleotide sequence ID" value="NZ_JACHGJ010000002.1"/>
</dbReference>
<feature type="compositionally biased region" description="Low complexity" evidence="1">
    <location>
        <begin position="60"/>
        <end position="70"/>
    </location>
</feature>
<proteinExistence type="predicted"/>
<feature type="signal peptide" evidence="2">
    <location>
        <begin position="1"/>
        <end position="18"/>
    </location>
</feature>
<reference evidence="3 4" key="1">
    <citation type="submission" date="2020-08" db="EMBL/GenBank/DDBJ databases">
        <title>Genomic Encyclopedia of Type Strains, Phase IV (KMG-IV): sequencing the most valuable type-strain genomes for metagenomic binning, comparative biology and taxonomic classification.</title>
        <authorList>
            <person name="Goeker M."/>
        </authorList>
    </citation>
    <scope>NUCLEOTIDE SEQUENCE [LARGE SCALE GENOMIC DNA]</scope>
    <source>
        <strain evidence="3 4">DSM 2461</strain>
    </source>
</reference>
<name>A0A841R379_9SPIO</name>
<feature type="region of interest" description="Disordered" evidence="1">
    <location>
        <begin position="60"/>
        <end position="91"/>
    </location>
</feature>
<organism evidence="3 4">
    <name type="scientific">Spirochaeta isovalerica</name>
    <dbReference type="NCBI Taxonomy" id="150"/>
    <lineage>
        <taxon>Bacteria</taxon>
        <taxon>Pseudomonadati</taxon>
        <taxon>Spirochaetota</taxon>
        <taxon>Spirochaetia</taxon>
        <taxon>Spirochaetales</taxon>
        <taxon>Spirochaetaceae</taxon>
        <taxon>Spirochaeta</taxon>
    </lineage>
</organism>
<feature type="chain" id="PRO_5032360633" description="PEGA domain-containing protein" evidence="2">
    <location>
        <begin position="19"/>
        <end position="556"/>
    </location>
</feature>
<evidence type="ECO:0000313" key="4">
    <source>
        <dbReference type="Proteomes" id="UP000587760"/>
    </source>
</evidence>